<dbReference type="SUPFAM" id="SSF47336">
    <property type="entry name" value="ACP-like"/>
    <property type="match status" value="1"/>
</dbReference>
<evidence type="ECO:0000313" key="2">
    <source>
        <dbReference type="EMBL" id="MQY07905.1"/>
    </source>
</evidence>
<gene>
    <name evidence="2" type="primary">acpP_2</name>
    <name evidence="2" type="ORF">ACRB68_60070</name>
</gene>
<dbReference type="Gene3D" id="1.10.1200.10">
    <property type="entry name" value="ACP-like"/>
    <property type="match status" value="1"/>
</dbReference>
<organism evidence="2 3">
    <name type="scientific">Actinomadura macrotermitis</name>
    <dbReference type="NCBI Taxonomy" id="2585200"/>
    <lineage>
        <taxon>Bacteria</taxon>
        <taxon>Bacillati</taxon>
        <taxon>Actinomycetota</taxon>
        <taxon>Actinomycetes</taxon>
        <taxon>Streptosporangiales</taxon>
        <taxon>Thermomonosporaceae</taxon>
        <taxon>Actinomadura</taxon>
    </lineage>
</organism>
<feature type="domain" description="Carrier" evidence="1">
    <location>
        <begin position="11"/>
        <end position="86"/>
    </location>
</feature>
<dbReference type="EMBL" id="WEGH01000004">
    <property type="protein sequence ID" value="MQY07905.1"/>
    <property type="molecule type" value="Genomic_DNA"/>
</dbReference>
<dbReference type="Proteomes" id="UP000487268">
    <property type="component" value="Unassembled WGS sequence"/>
</dbReference>
<sequence>MLTSATPTLTDTRTERIIRIVAEHLEVDPAEIGEGDLFVEDHGADSMALIDVLAALEREFRVAIDQEELPKMVDVRGVRAVLDAAPPW</sequence>
<dbReference type="InterPro" id="IPR009081">
    <property type="entry name" value="PP-bd_ACP"/>
</dbReference>
<evidence type="ECO:0000313" key="3">
    <source>
        <dbReference type="Proteomes" id="UP000487268"/>
    </source>
</evidence>
<accession>A0A7K0C397</accession>
<dbReference type="AlphaFoldDB" id="A0A7K0C397"/>
<comment type="caution">
    <text evidence="2">The sequence shown here is derived from an EMBL/GenBank/DDBJ whole genome shotgun (WGS) entry which is preliminary data.</text>
</comment>
<dbReference type="PROSITE" id="PS50075">
    <property type="entry name" value="CARRIER"/>
    <property type="match status" value="1"/>
</dbReference>
<evidence type="ECO:0000259" key="1">
    <source>
        <dbReference type="PROSITE" id="PS50075"/>
    </source>
</evidence>
<reference evidence="2 3" key="1">
    <citation type="submission" date="2019-10" db="EMBL/GenBank/DDBJ databases">
        <title>Actinomadura rubteroloni sp. nov. and Actinomadura macrotermitis sp. nov., isolated from the gut of fungus growing-termite Macrotermes natalensis.</title>
        <authorList>
            <person name="Benndorf R."/>
            <person name="Martin K."/>
            <person name="Kuefner M."/>
            <person name="De Beer W."/>
            <person name="Kaster A.-K."/>
            <person name="Vollmers J."/>
            <person name="Poulsen M."/>
            <person name="Beemelmanns C."/>
        </authorList>
    </citation>
    <scope>NUCLEOTIDE SEQUENCE [LARGE SCALE GENOMIC DNA]</scope>
    <source>
        <strain evidence="2 3">RB68</strain>
    </source>
</reference>
<protein>
    <submittedName>
        <fullName evidence="2">Acyl carrier protein</fullName>
    </submittedName>
</protein>
<name>A0A7K0C397_9ACTN</name>
<keyword evidence="3" id="KW-1185">Reference proteome</keyword>
<proteinExistence type="predicted"/>
<dbReference type="InterPro" id="IPR036736">
    <property type="entry name" value="ACP-like_sf"/>
</dbReference>
<dbReference type="Pfam" id="PF00550">
    <property type="entry name" value="PP-binding"/>
    <property type="match status" value="1"/>
</dbReference>